<keyword evidence="2" id="KW-1185">Reference proteome</keyword>
<proteinExistence type="predicted"/>
<dbReference type="VEuPathDB" id="VectorBase:GPAI009347"/>
<dbReference type="EnsemblMetazoa" id="GPAI009347-RA">
    <property type="protein sequence ID" value="GPAI009347-PA"/>
    <property type="gene ID" value="GPAI009347"/>
</dbReference>
<organism evidence="1 2">
    <name type="scientific">Glossina pallidipes</name>
    <name type="common">Tsetse fly</name>
    <dbReference type="NCBI Taxonomy" id="7398"/>
    <lineage>
        <taxon>Eukaryota</taxon>
        <taxon>Metazoa</taxon>
        <taxon>Ecdysozoa</taxon>
        <taxon>Arthropoda</taxon>
        <taxon>Hexapoda</taxon>
        <taxon>Insecta</taxon>
        <taxon>Pterygota</taxon>
        <taxon>Neoptera</taxon>
        <taxon>Endopterygota</taxon>
        <taxon>Diptera</taxon>
        <taxon>Brachycera</taxon>
        <taxon>Muscomorpha</taxon>
        <taxon>Hippoboscoidea</taxon>
        <taxon>Glossinidae</taxon>
        <taxon>Glossina</taxon>
    </lineage>
</organism>
<sequence length="136" mass="14093">MGILVVSAGIGTSVLEEDAVLSKLSFDSCTELAAASTSAFIISNSACSMARLASMLFITSSLIKALSTGFSSGRSLVGMSNDDEQTPTAIMKVSVAIRLNALAVLPILHQIYACHEIEGKGEGIIAINDDGIDNNL</sequence>
<evidence type="ECO:0000313" key="1">
    <source>
        <dbReference type="EnsemblMetazoa" id="GPAI009347-PA"/>
    </source>
</evidence>
<reference evidence="2" key="1">
    <citation type="submission" date="2014-03" db="EMBL/GenBank/DDBJ databases">
        <authorList>
            <person name="Aksoy S."/>
            <person name="Warren W."/>
            <person name="Wilson R.K."/>
        </authorList>
    </citation>
    <scope>NUCLEOTIDE SEQUENCE [LARGE SCALE GENOMIC DNA]</scope>
    <source>
        <strain evidence="2">IAEA</strain>
    </source>
</reference>
<accession>A0A1A9ZB91</accession>
<dbReference type="AlphaFoldDB" id="A0A1A9ZB91"/>
<protein>
    <submittedName>
        <fullName evidence="1">Uncharacterized protein</fullName>
    </submittedName>
</protein>
<reference evidence="1" key="2">
    <citation type="submission" date="2020-05" db="UniProtKB">
        <authorList>
            <consortium name="EnsemblMetazoa"/>
        </authorList>
    </citation>
    <scope>IDENTIFICATION</scope>
    <source>
        <strain evidence="1">IAEA</strain>
    </source>
</reference>
<dbReference type="Proteomes" id="UP000092445">
    <property type="component" value="Unassembled WGS sequence"/>
</dbReference>
<name>A0A1A9ZB91_GLOPL</name>
<evidence type="ECO:0000313" key="2">
    <source>
        <dbReference type="Proteomes" id="UP000092445"/>
    </source>
</evidence>